<gene>
    <name evidence="1" type="ORF">EYB53_000790</name>
</gene>
<accession>A0ABS4D466</accession>
<dbReference type="RefSeq" id="WP_135475712.1">
    <property type="nucleotide sequence ID" value="NZ_SIJK02000001.1"/>
</dbReference>
<evidence type="ECO:0000313" key="1">
    <source>
        <dbReference type="EMBL" id="MBP1464232.1"/>
    </source>
</evidence>
<reference evidence="1 2" key="1">
    <citation type="submission" date="2021-03" db="EMBL/GenBank/DDBJ databases">
        <authorList>
            <person name="Grouzdev D.S."/>
        </authorList>
    </citation>
    <scope>NUCLEOTIDE SEQUENCE [LARGE SCALE GENOMIC DNA]</scope>
    <source>
        <strain evidence="1 2">M50-1</strain>
    </source>
</reference>
<organism evidence="1 2">
    <name type="scientific">Candidatus Chloroploca mongolica</name>
    <dbReference type="NCBI Taxonomy" id="2528176"/>
    <lineage>
        <taxon>Bacteria</taxon>
        <taxon>Bacillati</taxon>
        <taxon>Chloroflexota</taxon>
        <taxon>Chloroflexia</taxon>
        <taxon>Chloroflexales</taxon>
        <taxon>Chloroflexineae</taxon>
        <taxon>Oscillochloridaceae</taxon>
        <taxon>Candidatus Chloroploca</taxon>
    </lineage>
</organism>
<comment type="caution">
    <text evidence="1">The sequence shown here is derived from an EMBL/GenBank/DDBJ whole genome shotgun (WGS) entry which is preliminary data.</text>
</comment>
<evidence type="ECO:0000313" key="2">
    <source>
        <dbReference type="Proteomes" id="UP001193081"/>
    </source>
</evidence>
<sequence>MTTVTERTLVVTSPHGLGNRLRPLLSGMVLAEASQRHFSFLWTRTAACGAGFHDLFKNDWQVQEVTPGVVDALPTWPRLPDVLADDEPKLTIRTPYWLLTPSCHPAHPALMSRCAELLAELQPIPEIARKVTEFQASHFRPRMIGVHLRRGDFTVVRRWQANNLGSSFHAVDKLLARWPDAGVLLCSDDITPENSGQSLPTTGVHAAYQRRYGPHLIVRRPSSLDRSTVGGVQEALVDLWLLRSVDAFVGTLDSSFSDVASFERQVPIFWAEPDDWRYQLLAWLLMQTGIVGSLQRSGCRRCGREVMLLESIQYYAQRLRRKWKWINYVAPF</sequence>
<keyword evidence="2" id="KW-1185">Reference proteome</keyword>
<protein>
    <recommendedName>
        <fullName evidence="3">Glycosyl transferase family 11</fullName>
    </recommendedName>
</protein>
<proteinExistence type="predicted"/>
<dbReference type="PANTHER" id="PTHR40743:SF1">
    <property type="entry name" value="POSSIBLE GLYCOSYLTRANSFERASE"/>
    <property type="match status" value="1"/>
</dbReference>
<name>A0ABS4D466_9CHLR</name>
<dbReference type="Proteomes" id="UP001193081">
    <property type="component" value="Unassembled WGS sequence"/>
</dbReference>
<evidence type="ECO:0008006" key="3">
    <source>
        <dbReference type="Google" id="ProtNLM"/>
    </source>
</evidence>
<dbReference type="PANTHER" id="PTHR40743">
    <property type="entry name" value="NUCLEOTIDE-DIPHOSPHO-SUGAR TRANSFERASE CONTAINING PROTEIN"/>
    <property type="match status" value="1"/>
</dbReference>
<dbReference type="Gene3D" id="3.40.50.11350">
    <property type="match status" value="1"/>
</dbReference>
<dbReference type="EMBL" id="SIJK02000001">
    <property type="protein sequence ID" value="MBP1464232.1"/>
    <property type="molecule type" value="Genomic_DNA"/>
</dbReference>